<feature type="transmembrane region" description="Helical" evidence="10">
    <location>
        <begin position="538"/>
        <end position="563"/>
    </location>
</feature>
<accession>A0ABD3NDN9</accession>
<dbReference type="InterPro" id="IPR000742">
    <property type="entry name" value="EGF"/>
</dbReference>
<evidence type="ECO:0000259" key="12">
    <source>
        <dbReference type="PROSITE" id="PS51762"/>
    </source>
</evidence>
<feature type="signal peptide" evidence="11">
    <location>
        <begin position="1"/>
        <end position="20"/>
    </location>
</feature>
<feature type="chain" id="PRO_5044819380" description="GH16 domain-containing protein" evidence="11">
    <location>
        <begin position="21"/>
        <end position="630"/>
    </location>
</feature>
<name>A0ABD3NDN9_9STRA</name>
<comment type="subcellular location">
    <subcellularLocation>
        <location evidence="1">Membrane</location>
        <topology evidence="1">Single-pass type II membrane protein</topology>
    </subcellularLocation>
</comment>
<keyword evidence="8" id="KW-0325">Glycoprotein</keyword>
<evidence type="ECO:0000256" key="2">
    <source>
        <dbReference type="ARBA" id="ARBA00010962"/>
    </source>
</evidence>
<evidence type="ECO:0000313" key="13">
    <source>
        <dbReference type="EMBL" id="KAL3772837.1"/>
    </source>
</evidence>
<dbReference type="Proteomes" id="UP001530315">
    <property type="component" value="Unassembled WGS sequence"/>
</dbReference>
<dbReference type="GO" id="GO:0071555">
    <property type="term" value="P:cell wall organization"/>
    <property type="evidence" value="ECO:0007669"/>
    <property type="project" value="UniProtKB-KW"/>
</dbReference>
<dbReference type="InterPro" id="IPR013320">
    <property type="entry name" value="ConA-like_dom_sf"/>
</dbReference>
<dbReference type="PROSITE" id="PS51762">
    <property type="entry name" value="GH16_2"/>
    <property type="match status" value="1"/>
</dbReference>
<comment type="similarity">
    <text evidence="2">Belongs to the SKN1/KRE6 family.</text>
</comment>
<dbReference type="InterPro" id="IPR000757">
    <property type="entry name" value="Beta-glucanase-like"/>
</dbReference>
<evidence type="ECO:0000256" key="10">
    <source>
        <dbReference type="SAM" id="Phobius"/>
    </source>
</evidence>
<keyword evidence="4" id="KW-0735">Signal-anchor</keyword>
<keyword evidence="6 10" id="KW-0472">Membrane</keyword>
<proteinExistence type="inferred from homology"/>
<organism evidence="13 14">
    <name type="scientific">Stephanodiscus triporus</name>
    <dbReference type="NCBI Taxonomy" id="2934178"/>
    <lineage>
        <taxon>Eukaryota</taxon>
        <taxon>Sar</taxon>
        <taxon>Stramenopiles</taxon>
        <taxon>Ochrophyta</taxon>
        <taxon>Bacillariophyta</taxon>
        <taxon>Coscinodiscophyceae</taxon>
        <taxon>Thalassiosirophycidae</taxon>
        <taxon>Stephanodiscales</taxon>
        <taxon>Stephanodiscaceae</taxon>
        <taxon>Stephanodiscus</taxon>
    </lineage>
</organism>
<dbReference type="PANTHER" id="PTHR31361:SF1">
    <property type="entry name" value="BETA-GLUCAN SYNTHESIS-ASSOCIATED PROTEIN KRE6-RELATED"/>
    <property type="match status" value="1"/>
</dbReference>
<reference evidence="13 14" key="1">
    <citation type="submission" date="2024-10" db="EMBL/GenBank/DDBJ databases">
        <title>Updated reference genomes for cyclostephanoid diatoms.</title>
        <authorList>
            <person name="Roberts W.R."/>
            <person name="Alverson A.J."/>
        </authorList>
    </citation>
    <scope>NUCLEOTIDE SEQUENCE [LARGE SCALE GENOMIC DNA]</scope>
    <source>
        <strain evidence="13 14">AJA276-08</strain>
    </source>
</reference>
<evidence type="ECO:0000256" key="9">
    <source>
        <dbReference type="ARBA" id="ARBA00023316"/>
    </source>
</evidence>
<keyword evidence="5 10" id="KW-1133">Transmembrane helix</keyword>
<dbReference type="AlphaFoldDB" id="A0ABD3NDN9"/>
<sequence>MRNPPLEAAATTSLFCAVLATTVGGRRCRAGWIDPDTPEKFLTTAANYHKDTRDYELVFSDEFEQDGRSFEDGADPRWTAIDKNDYTNEALHYYRSQNVRTANGALSISSILKSNLYKAFDEDKGTYFADAKHVQSGMVQGWNKFCMTGGIIEFSAKLPGDPSTGGLWPALWMLGNLARATYVGSSNYIWPYSYNRCDEKNRFSQKISACSKVGHFGMEPGVGRGSPEIDILEAMMGSPEMLPSTNITRPYFSSSLQIAPGYDGVRPTMGKMPKTDHWYEGLEYGSNKTQLNPFFYGVTLEHKPVQYTYQSDALSANTQLTKDYFRHYHKYSVEWEPPNDDGTEGYIKWYLDDNFIYGIKGENLQLTNTEIPSEPMYLLMNTAIASSWGFPKPCPDGCSCKCYECGNPECTCGLPEGFCENFPATFEIDYVRVYQAKNDPKHLIGCSTESRPTAKFIIGNMDNFVNKEDGQKVPLLPIRRGGGYCKADSECGYPTKGSCLESRRCVCEDSFTGPMCLSHAGFDDNTPPMESLEIDMVLLPPVILAMFVFAALAFVLFIVIAVWKRRTMEERYRQLPSSNGVTRLDGELVRAMQQYGLSYQQMRATPPNPFVENKQNTVTYCVIDGRLLDE</sequence>
<dbReference type="Pfam" id="PF03935">
    <property type="entry name" value="SKN1_KRE6_Sbg1"/>
    <property type="match status" value="1"/>
</dbReference>
<dbReference type="Gene3D" id="2.60.120.200">
    <property type="match status" value="1"/>
</dbReference>
<evidence type="ECO:0000256" key="7">
    <source>
        <dbReference type="ARBA" id="ARBA00023157"/>
    </source>
</evidence>
<evidence type="ECO:0000256" key="4">
    <source>
        <dbReference type="ARBA" id="ARBA00022968"/>
    </source>
</evidence>
<evidence type="ECO:0000256" key="6">
    <source>
        <dbReference type="ARBA" id="ARBA00023136"/>
    </source>
</evidence>
<comment type="caution">
    <text evidence="13">The sequence shown here is derived from an EMBL/GenBank/DDBJ whole genome shotgun (WGS) entry which is preliminary data.</text>
</comment>
<evidence type="ECO:0000313" key="14">
    <source>
        <dbReference type="Proteomes" id="UP001530315"/>
    </source>
</evidence>
<evidence type="ECO:0000256" key="5">
    <source>
        <dbReference type="ARBA" id="ARBA00022989"/>
    </source>
</evidence>
<dbReference type="PANTHER" id="PTHR31361">
    <property type="entry name" value="BETA-GLUCAN SYNTHESIS-ASSOCIATED PROTEIN KRE6-RELATED"/>
    <property type="match status" value="1"/>
</dbReference>
<dbReference type="InterPro" id="IPR005629">
    <property type="entry name" value="Skn1/Kre6/Sbg1"/>
</dbReference>
<gene>
    <name evidence="13" type="ORF">ACHAW5_009514</name>
</gene>
<evidence type="ECO:0000256" key="8">
    <source>
        <dbReference type="ARBA" id="ARBA00023180"/>
    </source>
</evidence>
<feature type="domain" description="GH16" evidence="12">
    <location>
        <begin position="48"/>
        <end position="439"/>
    </location>
</feature>
<dbReference type="EMBL" id="JALLAZ020001567">
    <property type="protein sequence ID" value="KAL3772837.1"/>
    <property type="molecule type" value="Genomic_DNA"/>
</dbReference>
<keyword evidence="3 10" id="KW-0812">Transmembrane</keyword>
<keyword evidence="14" id="KW-1185">Reference proteome</keyword>
<evidence type="ECO:0000256" key="1">
    <source>
        <dbReference type="ARBA" id="ARBA00004606"/>
    </source>
</evidence>
<evidence type="ECO:0000256" key="3">
    <source>
        <dbReference type="ARBA" id="ARBA00022692"/>
    </source>
</evidence>
<dbReference type="GO" id="GO:0016020">
    <property type="term" value="C:membrane"/>
    <property type="evidence" value="ECO:0007669"/>
    <property type="project" value="UniProtKB-SubCell"/>
</dbReference>
<dbReference type="PROSITE" id="PS00022">
    <property type="entry name" value="EGF_1"/>
    <property type="match status" value="1"/>
</dbReference>
<dbReference type="SUPFAM" id="SSF49899">
    <property type="entry name" value="Concanavalin A-like lectins/glucanases"/>
    <property type="match status" value="1"/>
</dbReference>
<keyword evidence="7" id="KW-1015">Disulfide bond</keyword>
<protein>
    <recommendedName>
        <fullName evidence="12">GH16 domain-containing protein</fullName>
    </recommendedName>
</protein>
<evidence type="ECO:0000256" key="11">
    <source>
        <dbReference type="SAM" id="SignalP"/>
    </source>
</evidence>
<keyword evidence="11" id="KW-0732">Signal</keyword>
<keyword evidence="9" id="KW-0961">Cell wall biogenesis/degradation</keyword>